<evidence type="ECO:0000313" key="2">
    <source>
        <dbReference type="EMBL" id="KAH8091361.1"/>
    </source>
</evidence>
<dbReference type="AlphaFoldDB" id="A0A8K0XLS2"/>
<name>A0A8K0XLS2_9AGAR</name>
<organism evidence="2 3">
    <name type="scientific">Cristinia sonorae</name>
    <dbReference type="NCBI Taxonomy" id="1940300"/>
    <lineage>
        <taxon>Eukaryota</taxon>
        <taxon>Fungi</taxon>
        <taxon>Dikarya</taxon>
        <taxon>Basidiomycota</taxon>
        <taxon>Agaricomycotina</taxon>
        <taxon>Agaricomycetes</taxon>
        <taxon>Agaricomycetidae</taxon>
        <taxon>Agaricales</taxon>
        <taxon>Pleurotineae</taxon>
        <taxon>Stephanosporaceae</taxon>
        <taxon>Cristinia</taxon>
    </lineage>
</organism>
<keyword evidence="3" id="KW-1185">Reference proteome</keyword>
<proteinExistence type="predicted"/>
<feature type="region of interest" description="Disordered" evidence="1">
    <location>
        <begin position="24"/>
        <end position="86"/>
    </location>
</feature>
<evidence type="ECO:0000256" key="1">
    <source>
        <dbReference type="SAM" id="MobiDB-lite"/>
    </source>
</evidence>
<accession>A0A8K0XLS2</accession>
<gene>
    <name evidence="2" type="ORF">BXZ70DRAFT_953261</name>
</gene>
<sequence>MQYLNNRACGEGLYFQPGGVSPASRLHPGGVSPASRLHPGGVSPASRHHPGGVSPASRFQPGGVSPASRFQPGGVSPGLGPASRLHPGGVSPRMSILLLAAGAALATCTAARTAVRRVSFRFNSQRTWRWPYCGEFAETQLRQPKPEKPLLYVFPPKNIGENSSVYD</sequence>
<reference evidence="2" key="1">
    <citation type="journal article" date="2021" name="New Phytol.">
        <title>Evolutionary innovations through gain and loss of genes in the ectomycorrhizal Boletales.</title>
        <authorList>
            <person name="Wu G."/>
            <person name="Miyauchi S."/>
            <person name="Morin E."/>
            <person name="Kuo A."/>
            <person name="Drula E."/>
            <person name="Varga T."/>
            <person name="Kohler A."/>
            <person name="Feng B."/>
            <person name="Cao Y."/>
            <person name="Lipzen A."/>
            <person name="Daum C."/>
            <person name="Hundley H."/>
            <person name="Pangilinan J."/>
            <person name="Johnson J."/>
            <person name="Barry K."/>
            <person name="LaButti K."/>
            <person name="Ng V."/>
            <person name="Ahrendt S."/>
            <person name="Min B."/>
            <person name="Choi I.G."/>
            <person name="Park H."/>
            <person name="Plett J.M."/>
            <person name="Magnuson J."/>
            <person name="Spatafora J.W."/>
            <person name="Nagy L.G."/>
            <person name="Henrissat B."/>
            <person name="Grigoriev I.V."/>
            <person name="Yang Z.L."/>
            <person name="Xu J."/>
            <person name="Martin F.M."/>
        </authorList>
    </citation>
    <scope>NUCLEOTIDE SEQUENCE</scope>
    <source>
        <strain evidence="2">KKN 215</strain>
    </source>
</reference>
<evidence type="ECO:0000313" key="3">
    <source>
        <dbReference type="Proteomes" id="UP000813824"/>
    </source>
</evidence>
<dbReference type="Proteomes" id="UP000813824">
    <property type="component" value="Unassembled WGS sequence"/>
</dbReference>
<dbReference type="EMBL" id="JAEVFJ010000036">
    <property type="protein sequence ID" value="KAH8091361.1"/>
    <property type="molecule type" value="Genomic_DNA"/>
</dbReference>
<protein>
    <submittedName>
        <fullName evidence="2">Uncharacterized protein</fullName>
    </submittedName>
</protein>
<comment type="caution">
    <text evidence="2">The sequence shown here is derived from an EMBL/GenBank/DDBJ whole genome shotgun (WGS) entry which is preliminary data.</text>
</comment>